<accession>A0A0F4YFT0</accession>
<dbReference type="RefSeq" id="XP_013323582.1">
    <property type="nucleotide sequence ID" value="XM_013468128.1"/>
</dbReference>
<evidence type="ECO:0000313" key="1">
    <source>
        <dbReference type="EMBL" id="KKA16970.1"/>
    </source>
</evidence>
<feature type="non-terminal residue" evidence="1">
    <location>
        <position position="1"/>
    </location>
</feature>
<sequence length="110" mass="12753">VIDHVNYRFDYIIMTSRLGIAQGYRDNLNEIRAGIYFSSHREGRKLLFMVRTKSTPSSSHGRHRIKMRVPSRPDCCYRSATRSAEEGARGCRENGCRRGEDEWCYKCTSA</sequence>
<gene>
    <name evidence="1" type="ORF">T310_9404</name>
</gene>
<protein>
    <submittedName>
        <fullName evidence="1">Uncharacterized protein</fullName>
    </submittedName>
</protein>
<proteinExistence type="predicted"/>
<organism evidence="1 2">
    <name type="scientific">Rasamsonia emersonii (strain ATCC 16479 / CBS 393.64 / IMI 116815)</name>
    <dbReference type="NCBI Taxonomy" id="1408163"/>
    <lineage>
        <taxon>Eukaryota</taxon>
        <taxon>Fungi</taxon>
        <taxon>Dikarya</taxon>
        <taxon>Ascomycota</taxon>
        <taxon>Pezizomycotina</taxon>
        <taxon>Eurotiomycetes</taxon>
        <taxon>Eurotiomycetidae</taxon>
        <taxon>Eurotiales</taxon>
        <taxon>Trichocomaceae</taxon>
        <taxon>Rasamsonia</taxon>
    </lineage>
</organism>
<dbReference type="AlphaFoldDB" id="A0A0F4YFT0"/>
<comment type="caution">
    <text evidence="1">The sequence shown here is derived from an EMBL/GenBank/DDBJ whole genome shotgun (WGS) entry which is preliminary data.</text>
</comment>
<keyword evidence="2" id="KW-1185">Reference proteome</keyword>
<dbReference type="GeneID" id="25321342"/>
<dbReference type="Proteomes" id="UP000053958">
    <property type="component" value="Unassembled WGS sequence"/>
</dbReference>
<reference evidence="1 2" key="1">
    <citation type="submission" date="2015-04" db="EMBL/GenBank/DDBJ databases">
        <authorList>
            <person name="Heijne W.H."/>
            <person name="Fedorova N.D."/>
            <person name="Nierman W.C."/>
            <person name="Vollebregt A.W."/>
            <person name="Zhao Z."/>
            <person name="Wu L."/>
            <person name="Kumar M."/>
            <person name="Stam H."/>
            <person name="van den Berg M.A."/>
            <person name="Pel H.J."/>
        </authorList>
    </citation>
    <scope>NUCLEOTIDE SEQUENCE [LARGE SCALE GENOMIC DNA]</scope>
    <source>
        <strain evidence="1 2">CBS 393.64</strain>
    </source>
</reference>
<name>A0A0F4YFT0_RASE3</name>
<evidence type="ECO:0000313" key="2">
    <source>
        <dbReference type="Proteomes" id="UP000053958"/>
    </source>
</evidence>
<dbReference type="EMBL" id="LASV01000723">
    <property type="protein sequence ID" value="KKA16970.1"/>
    <property type="molecule type" value="Genomic_DNA"/>
</dbReference>